<gene>
    <name evidence="2" type="ORF">NIES806_32590</name>
</gene>
<protein>
    <submittedName>
        <fullName evidence="2">Fasciclin domain protein</fullName>
    </submittedName>
</protein>
<sequence length="182" mass="20259">MATKISGQLHPKLTQIFATASLTALASFTAMSQPSYAGGTKFYCAAEDGQYFTFTRTEDGQRHKIMGWTSTYFPSQYSPKKRCQEVSTRFQRNYDNGTLKKIASGIVNRETVICSGSDSNTVCNSGNLLFTLRRGTNGRDVANRLFNRQALAGAEIMNQNSNTDDIIFDFDTYLNNLPAEQK</sequence>
<dbReference type="InterPro" id="IPR025478">
    <property type="entry name" value="COP23"/>
</dbReference>
<feature type="chain" id="PRO_5012373835" evidence="1">
    <location>
        <begin position="38"/>
        <end position="182"/>
    </location>
</feature>
<reference evidence="2 3" key="1">
    <citation type="submission" date="2017-06" db="EMBL/GenBank/DDBJ databases">
        <title>Genome sequencing of cyanobaciteial culture collection at National Institute for Environmental Studies (NIES).</title>
        <authorList>
            <person name="Hirose Y."/>
            <person name="Shimura Y."/>
            <person name="Fujisawa T."/>
            <person name="Nakamura Y."/>
            <person name="Kawachi M."/>
        </authorList>
    </citation>
    <scope>NUCLEOTIDE SEQUENCE [LARGE SCALE GENOMIC DNA]</scope>
    <source>
        <strain evidence="2 3">NIES-806</strain>
    </source>
</reference>
<proteinExistence type="predicted"/>
<dbReference type="KEGG" id="dcm:NIES806_32590"/>
<evidence type="ECO:0000313" key="2">
    <source>
        <dbReference type="EMBL" id="BAZ87041.1"/>
    </source>
</evidence>
<evidence type="ECO:0000313" key="3">
    <source>
        <dbReference type="Proteomes" id="UP000218702"/>
    </source>
</evidence>
<organism evidence="2 3">
    <name type="scientific">Dolichospermum compactum NIES-806</name>
    <dbReference type="NCBI Taxonomy" id="1973481"/>
    <lineage>
        <taxon>Bacteria</taxon>
        <taxon>Bacillati</taxon>
        <taxon>Cyanobacteriota</taxon>
        <taxon>Cyanophyceae</taxon>
        <taxon>Nostocales</taxon>
        <taxon>Aphanizomenonaceae</taxon>
        <taxon>Dolichospermum</taxon>
        <taxon>Dolichospermum compactum</taxon>
    </lineage>
</organism>
<dbReference type="AlphaFoldDB" id="A0A1Z4V667"/>
<feature type="signal peptide" evidence="1">
    <location>
        <begin position="1"/>
        <end position="37"/>
    </location>
</feature>
<keyword evidence="1" id="KW-0732">Signal</keyword>
<dbReference type="Pfam" id="PF14218">
    <property type="entry name" value="COP23"/>
    <property type="match status" value="1"/>
</dbReference>
<evidence type="ECO:0000256" key="1">
    <source>
        <dbReference type="SAM" id="SignalP"/>
    </source>
</evidence>
<name>A0A1Z4V667_9CYAN</name>
<keyword evidence="3" id="KW-1185">Reference proteome</keyword>
<accession>A0A1Z4V667</accession>
<dbReference type="EMBL" id="AP018316">
    <property type="protein sequence ID" value="BAZ87041.1"/>
    <property type="molecule type" value="Genomic_DNA"/>
</dbReference>
<dbReference type="Proteomes" id="UP000218702">
    <property type="component" value="Chromosome"/>
</dbReference>